<dbReference type="HOGENOM" id="CLU_119884_1_0_11"/>
<dbReference type="EMBL" id="ACZI02000001">
    <property type="protein sequence ID" value="EFV12001.1"/>
    <property type="molecule type" value="Genomic_DNA"/>
</dbReference>
<evidence type="ECO:0008006" key="3">
    <source>
        <dbReference type="Google" id="ProtNLM"/>
    </source>
</evidence>
<organism evidence="1 2">
    <name type="scientific">Segniliparus rugosus (strain ATCC BAA-974 / DSM 45345 / CCUG 50838 / CIP 108380 / JCM 13579 / CDC 945)</name>
    <dbReference type="NCBI Taxonomy" id="679197"/>
    <lineage>
        <taxon>Bacteria</taxon>
        <taxon>Bacillati</taxon>
        <taxon>Actinomycetota</taxon>
        <taxon>Actinomycetes</taxon>
        <taxon>Mycobacteriales</taxon>
        <taxon>Segniliparaceae</taxon>
        <taxon>Segniliparus</taxon>
    </lineage>
</organism>
<proteinExistence type="predicted"/>
<protein>
    <recommendedName>
        <fullName evidence="3">SnoaL-like domain-containing protein</fullName>
    </recommendedName>
</protein>
<evidence type="ECO:0000313" key="2">
    <source>
        <dbReference type="Proteomes" id="UP000004816"/>
    </source>
</evidence>
<comment type="caution">
    <text evidence="1">The sequence shown here is derived from an EMBL/GenBank/DDBJ whole genome shotgun (WGS) entry which is preliminary data.</text>
</comment>
<dbReference type="InterPro" id="IPR032710">
    <property type="entry name" value="NTF2-like_dom_sf"/>
</dbReference>
<gene>
    <name evidence="1" type="ORF">HMPREF9336_03147</name>
</gene>
<keyword evidence="2" id="KW-1185">Reference proteome</keyword>
<dbReference type="Proteomes" id="UP000004816">
    <property type="component" value="Unassembled WGS sequence"/>
</dbReference>
<reference evidence="1 2" key="1">
    <citation type="journal article" date="2011" name="Stand. Genomic Sci.">
        <title>High quality draft genome sequence of Segniliparus rugosus CDC 945(T)= (ATCC BAA-974(T)).</title>
        <authorList>
            <person name="Earl A.M."/>
            <person name="Desjardins C.A."/>
            <person name="Fitzgerald M.G."/>
            <person name="Arachchi H.M."/>
            <person name="Zeng Q."/>
            <person name="Mehta T."/>
            <person name="Griggs A."/>
            <person name="Birren B.W."/>
            <person name="Toney N.C."/>
            <person name="Carr J."/>
            <person name="Posey J."/>
            <person name="Butler W.R."/>
        </authorList>
    </citation>
    <scope>NUCLEOTIDE SEQUENCE [LARGE SCALE GENOMIC DNA]</scope>
    <source>
        <strain evidence="2">ATCC BAA-974 / DSM 45345 / CCUG 50838 / CIP 108380 / JCM 13579 / CDC 945</strain>
    </source>
</reference>
<dbReference type="SUPFAM" id="SSF54427">
    <property type="entry name" value="NTF2-like"/>
    <property type="match status" value="1"/>
</dbReference>
<name>E5XUH5_SEGRC</name>
<dbReference type="AlphaFoldDB" id="E5XUH5"/>
<accession>E5XUH5</accession>
<dbReference type="STRING" id="679197.HMPREF9336_03147"/>
<evidence type="ECO:0000313" key="1">
    <source>
        <dbReference type="EMBL" id="EFV12001.1"/>
    </source>
</evidence>
<dbReference type="eggNOG" id="COG3631">
    <property type="taxonomic scope" value="Bacteria"/>
</dbReference>
<dbReference type="RefSeq" id="WP_007471932.1">
    <property type="nucleotide sequence ID" value="NZ_KI391953.1"/>
</dbReference>
<sequence>MSVADDFRRAIENRDPAAVSELLSPDIRFYSPVKFSPFEGKETVLALFNVLTTAVFTDFRYVGQYEGSSAKEPGGAPRESHVLLFRAKVGEKLINGVDILEPGENGLIETFTVMLRPFSAAQTVSEAVLAGFAKLYGEASVAAPSS</sequence>
<dbReference type="Gene3D" id="3.10.450.50">
    <property type="match status" value="1"/>
</dbReference>
<dbReference type="OrthoDB" id="1163083at2"/>